<gene>
    <name evidence="5" type="ORF">C7R93_10190</name>
</gene>
<dbReference type="EMBL" id="PXZM01000013">
    <property type="protein sequence ID" value="PSJ96940.1"/>
    <property type="molecule type" value="Genomic_DNA"/>
</dbReference>
<keyword evidence="3" id="KW-0859">Xylose metabolism</keyword>
<dbReference type="SUPFAM" id="SSF53067">
    <property type="entry name" value="Actin-like ATPase domain"/>
    <property type="match status" value="1"/>
</dbReference>
<comment type="function">
    <text evidence="1">Transcriptional repressor of xylose-utilizing enzymes.</text>
</comment>
<accession>A0A2P7VCN2</accession>
<dbReference type="InterPro" id="IPR043129">
    <property type="entry name" value="ATPase_NBD"/>
</dbReference>
<organism evidence="5 6">
    <name type="scientific">Brevibacillus fortis</name>
    <dbReference type="NCBI Taxonomy" id="2126352"/>
    <lineage>
        <taxon>Bacteria</taxon>
        <taxon>Bacillati</taxon>
        <taxon>Bacillota</taxon>
        <taxon>Bacilli</taxon>
        <taxon>Bacillales</taxon>
        <taxon>Paenibacillaceae</taxon>
        <taxon>Brevibacillus</taxon>
    </lineage>
</organism>
<evidence type="ECO:0000313" key="6">
    <source>
        <dbReference type="Proteomes" id="UP000240419"/>
    </source>
</evidence>
<feature type="domain" description="HTH marR-type" evidence="4">
    <location>
        <begin position="14"/>
        <end position="57"/>
    </location>
</feature>
<dbReference type="InterPro" id="IPR000600">
    <property type="entry name" value="ROK"/>
</dbReference>
<dbReference type="OrthoDB" id="9796533at2"/>
<comment type="caution">
    <text evidence="5">The sequence shown here is derived from an EMBL/GenBank/DDBJ whole genome shotgun (WGS) entry which is preliminary data.</text>
</comment>
<name>A0A2P7VCN2_9BACL</name>
<proteinExistence type="inferred from homology"/>
<evidence type="ECO:0000313" key="5">
    <source>
        <dbReference type="EMBL" id="PSJ96940.1"/>
    </source>
</evidence>
<dbReference type="PROSITE" id="PS01125">
    <property type="entry name" value="ROK"/>
    <property type="match status" value="1"/>
</dbReference>
<dbReference type="Gene3D" id="3.30.420.40">
    <property type="match status" value="2"/>
</dbReference>
<dbReference type="Pfam" id="PF00480">
    <property type="entry name" value="ROK"/>
    <property type="match status" value="1"/>
</dbReference>
<dbReference type="GO" id="GO:0042732">
    <property type="term" value="P:D-xylose metabolic process"/>
    <property type="evidence" value="ECO:0007669"/>
    <property type="project" value="UniProtKB-KW"/>
</dbReference>
<keyword evidence="3" id="KW-0119">Carbohydrate metabolism</keyword>
<evidence type="ECO:0000256" key="3">
    <source>
        <dbReference type="ARBA" id="ARBA00022629"/>
    </source>
</evidence>
<keyword evidence="6" id="KW-1185">Reference proteome</keyword>
<sequence length="401" mass="43486">MRRTGDLKLIQELNRFIILDTIRQFGPISRSDIAKKQGISPTTVTSAVNELIRDGMVAEDGTGESKGGRKPIMVRFCPDGKFLIGVSITNTAITIAEMNLEATTKQKKIYPVKAGLVSDLIIQYVLDSIEDFLQSVDDVSRCLGISIIAPGIVDAASGVIRFNSKLRLHDVPLKDMAEERFGLKTWLDNDANAIALAEKNFGGGMNADNLLFVTVGEGVGSGLVVNGSIFRGSRGGAGEFGHTTVDRSGMRCDCGNVGCLENYVAWPAIYSGLLSAVTRGKETLVMDLADGDMTRITFDVFRQALHQGDQVCQDIVDEIASYLSIGIVNLVNLFNPSLIILGGEMIRDNQVLFERIQKQVMVQAMGTMVEGLEFRPTVLGADFEVKAAAAVLLQDVFHFSL</sequence>
<dbReference type="InterPro" id="IPR036388">
    <property type="entry name" value="WH-like_DNA-bd_sf"/>
</dbReference>
<dbReference type="InterPro" id="IPR000835">
    <property type="entry name" value="HTH_MarR-typ"/>
</dbReference>
<reference evidence="5 6" key="1">
    <citation type="submission" date="2018-03" db="EMBL/GenBank/DDBJ databases">
        <title>Brevisbacillus phylogenomics.</title>
        <authorList>
            <person name="Dunlap C."/>
        </authorList>
    </citation>
    <scope>NUCLEOTIDE SEQUENCE [LARGE SCALE GENOMIC DNA]</scope>
    <source>
        <strain evidence="5 6">NRRL NRS-1210</strain>
    </source>
</reference>
<dbReference type="SUPFAM" id="SSF46785">
    <property type="entry name" value="Winged helix' DNA-binding domain"/>
    <property type="match status" value="1"/>
</dbReference>
<dbReference type="AlphaFoldDB" id="A0A2P7VCN2"/>
<dbReference type="PANTHER" id="PTHR18964">
    <property type="entry name" value="ROK (REPRESSOR, ORF, KINASE) FAMILY"/>
    <property type="match status" value="1"/>
</dbReference>
<dbReference type="RefSeq" id="WP_106838704.1">
    <property type="nucleotide sequence ID" value="NZ_JBCNIW010000018.1"/>
</dbReference>
<dbReference type="InterPro" id="IPR049874">
    <property type="entry name" value="ROK_cs"/>
</dbReference>
<dbReference type="InterPro" id="IPR036390">
    <property type="entry name" value="WH_DNA-bd_sf"/>
</dbReference>
<comment type="similarity">
    <text evidence="2">Belongs to the ROK (NagC/XylR) family.</text>
</comment>
<evidence type="ECO:0000259" key="4">
    <source>
        <dbReference type="Pfam" id="PF01047"/>
    </source>
</evidence>
<dbReference type="PANTHER" id="PTHR18964:SF149">
    <property type="entry name" value="BIFUNCTIONAL UDP-N-ACETYLGLUCOSAMINE 2-EPIMERASE_N-ACETYLMANNOSAMINE KINASE"/>
    <property type="match status" value="1"/>
</dbReference>
<protein>
    <submittedName>
        <fullName evidence="5">Transcriptional regulator</fullName>
    </submittedName>
</protein>
<dbReference type="Gene3D" id="1.10.10.10">
    <property type="entry name" value="Winged helix-like DNA-binding domain superfamily/Winged helix DNA-binding domain"/>
    <property type="match status" value="1"/>
</dbReference>
<dbReference type="Pfam" id="PF01047">
    <property type="entry name" value="MarR"/>
    <property type="match status" value="1"/>
</dbReference>
<evidence type="ECO:0000256" key="2">
    <source>
        <dbReference type="ARBA" id="ARBA00006479"/>
    </source>
</evidence>
<dbReference type="Proteomes" id="UP000240419">
    <property type="component" value="Unassembled WGS sequence"/>
</dbReference>
<evidence type="ECO:0000256" key="1">
    <source>
        <dbReference type="ARBA" id="ARBA00002486"/>
    </source>
</evidence>